<dbReference type="RefSeq" id="WP_249867162.1">
    <property type="nucleotide sequence ID" value="NZ_JAMGBC010000001.1"/>
</dbReference>
<feature type="compositionally biased region" description="Low complexity" evidence="1">
    <location>
        <begin position="207"/>
        <end position="223"/>
    </location>
</feature>
<evidence type="ECO:0008006" key="5">
    <source>
        <dbReference type="Google" id="ProtNLM"/>
    </source>
</evidence>
<keyword evidence="2" id="KW-0812">Transmembrane</keyword>
<protein>
    <recommendedName>
        <fullName evidence="5">Lysozyme inhibitor LprI N-terminal domain-containing protein</fullName>
    </recommendedName>
</protein>
<dbReference type="EMBL" id="JAMGBC010000001">
    <property type="protein sequence ID" value="MCL6678194.1"/>
    <property type="molecule type" value="Genomic_DNA"/>
</dbReference>
<dbReference type="Proteomes" id="UP001165343">
    <property type="component" value="Unassembled WGS sequence"/>
</dbReference>
<accession>A0ABT0RD52</accession>
<keyword evidence="2" id="KW-1133">Transmembrane helix</keyword>
<name>A0ABT0RD52_9SPHN</name>
<comment type="caution">
    <text evidence="3">The sequence shown here is derived from an EMBL/GenBank/DDBJ whole genome shotgun (WGS) entry which is preliminary data.</text>
</comment>
<evidence type="ECO:0000256" key="2">
    <source>
        <dbReference type="SAM" id="Phobius"/>
    </source>
</evidence>
<feature type="transmembrane region" description="Helical" evidence="2">
    <location>
        <begin position="21"/>
        <end position="41"/>
    </location>
</feature>
<keyword evidence="2" id="KW-0472">Membrane</keyword>
<sequence length="310" mass="33061">MDDRDPGAEDAALQRRPFNKWLIIALVVAVLAGVVLASTLLDNRWSGGGEKSDSASEAKGPEMEKWCAAQASYDAMKRELFRRAAQVRGDDEAAYARLADFALLRVNGPVARGIDDRLHSVSCSGTAVLSLPPGVAVAGGRRSLSGDVDYTIEPAADGTGNVVRLGNADAIVIPLATLSRVAAPTPAPAQTDNAVTDEQPVGTPDASQSPGQPQPVPQQASPSFNCANARTRGEIAVCNDSGLAALDRQMAAQYNAAVSEADASRRRLLERTRTRFLSYRDRCATNECVANTYRGRIQEIRDIAADRWRG</sequence>
<organism evidence="3 4">
    <name type="scientific">Sphingomonas anseongensis</name>
    <dbReference type="NCBI Taxonomy" id="2908207"/>
    <lineage>
        <taxon>Bacteria</taxon>
        <taxon>Pseudomonadati</taxon>
        <taxon>Pseudomonadota</taxon>
        <taxon>Alphaproteobacteria</taxon>
        <taxon>Sphingomonadales</taxon>
        <taxon>Sphingomonadaceae</taxon>
        <taxon>Sphingomonas</taxon>
    </lineage>
</organism>
<reference evidence="3" key="1">
    <citation type="submission" date="2022-05" db="EMBL/GenBank/DDBJ databases">
        <authorList>
            <person name="Jo J.-H."/>
            <person name="Im W.-T."/>
        </authorList>
    </citation>
    <scope>NUCLEOTIDE SEQUENCE</scope>
    <source>
        <strain evidence="3">RG327</strain>
    </source>
</reference>
<feature type="region of interest" description="Disordered" evidence="1">
    <location>
        <begin position="184"/>
        <end position="223"/>
    </location>
</feature>
<evidence type="ECO:0000313" key="4">
    <source>
        <dbReference type="Proteomes" id="UP001165343"/>
    </source>
</evidence>
<evidence type="ECO:0000256" key="1">
    <source>
        <dbReference type="SAM" id="MobiDB-lite"/>
    </source>
</evidence>
<evidence type="ECO:0000313" key="3">
    <source>
        <dbReference type="EMBL" id="MCL6678194.1"/>
    </source>
</evidence>
<dbReference type="InterPro" id="IPR052755">
    <property type="entry name" value="Lysozyme_Inhibitor_LprI"/>
</dbReference>
<dbReference type="PANTHER" id="PTHR37549">
    <property type="entry name" value="LIPOPROTEIN LPRI"/>
    <property type="match status" value="1"/>
</dbReference>
<gene>
    <name evidence="3" type="ORF">LZ519_02520</name>
</gene>
<proteinExistence type="predicted"/>
<keyword evidence="4" id="KW-1185">Reference proteome</keyword>
<dbReference type="PANTHER" id="PTHR37549:SF1">
    <property type="entry name" value="LIPOPROTEIN LPRI"/>
    <property type="match status" value="1"/>
</dbReference>